<feature type="region of interest" description="Disordered" evidence="1">
    <location>
        <begin position="1"/>
        <end position="22"/>
    </location>
</feature>
<accession>A0A2U9BXY6</accession>
<dbReference type="EMBL" id="CP026253">
    <property type="protein sequence ID" value="AWP09124.1"/>
    <property type="molecule type" value="Genomic_DNA"/>
</dbReference>
<dbReference type="STRING" id="52904.ENSSMAP00000002512"/>
<proteinExistence type="predicted"/>
<keyword evidence="2" id="KW-1133">Transmembrane helix</keyword>
<feature type="domain" description="LEM" evidence="3">
    <location>
        <begin position="61"/>
        <end position="105"/>
    </location>
</feature>
<evidence type="ECO:0000256" key="1">
    <source>
        <dbReference type="SAM" id="MobiDB-lite"/>
    </source>
</evidence>
<keyword evidence="5" id="KW-1185">Reference proteome</keyword>
<keyword evidence="2" id="KW-0472">Membrane</keyword>
<dbReference type="PANTHER" id="PTHR12019">
    <property type="entry name" value="LAMINA-ASSOCIATED POLYPEPTIDE THYMOPOIETIN"/>
    <property type="match status" value="1"/>
</dbReference>
<dbReference type="PROSITE" id="PS50954">
    <property type="entry name" value="LEM"/>
    <property type="match status" value="1"/>
</dbReference>
<evidence type="ECO:0000313" key="4">
    <source>
        <dbReference type="EMBL" id="AWP09124.1"/>
    </source>
</evidence>
<dbReference type="AlphaFoldDB" id="A0A2U9BXY6"/>
<dbReference type="InterPro" id="IPR011015">
    <property type="entry name" value="LEM/LEM-like_dom_sf"/>
</dbReference>
<keyword evidence="2" id="KW-0812">Transmembrane</keyword>
<dbReference type="SUPFAM" id="SSF63451">
    <property type="entry name" value="LEM domain"/>
    <property type="match status" value="1"/>
</dbReference>
<dbReference type="FunFam" id="1.10.720.40:FF:000001">
    <property type="entry name" value="LEM domain containing 2, isoform CRA_a"/>
    <property type="match status" value="1"/>
</dbReference>
<name>A0A2U9BXY6_SCOMX</name>
<gene>
    <name evidence="4" type="ORF">SMAX5B_007662</name>
</gene>
<dbReference type="SMART" id="SM00540">
    <property type="entry name" value="LEM"/>
    <property type="match status" value="1"/>
</dbReference>
<dbReference type="Proteomes" id="UP000246464">
    <property type="component" value="Chromosome 11"/>
</dbReference>
<dbReference type="InterPro" id="IPR051656">
    <property type="entry name" value="LEM_domain"/>
</dbReference>
<feature type="compositionally biased region" description="Polar residues" evidence="1">
    <location>
        <begin position="1"/>
        <end position="10"/>
    </location>
</feature>
<dbReference type="InterPro" id="IPR003887">
    <property type="entry name" value="LEM_dom"/>
</dbReference>
<dbReference type="Gene3D" id="1.10.720.40">
    <property type="match status" value="1"/>
</dbReference>
<reference evidence="4 5" key="1">
    <citation type="submission" date="2017-12" db="EMBL/GenBank/DDBJ databases">
        <title>Integrating genomic resources of turbot (Scophthalmus maximus) in depth evaluation of genetic and physical mapping variation across individuals.</title>
        <authorList>
            <person name="Martinez P."/>
        </authorList>
    </citation>
    <scope>NUCLEOTIDE SEQUENCE [LARGE SCALE GENOMIC DNA]</scope>
</reference>
<evidence type="ECO:0000259" key="3">
    <source>
        <dbReference type="PROSITE" id="PS50954"/>
    </source>
</evidence>
<protein>
    <submittedName>
        <fullName evidence="4">Putative emerin</fullName>
    </submittedName>
</protein>
<evidence type="ECO:0000313" key="5">
    <source>
        <dbReference type="Proteomes" id="UP000246464"/>
    </source>
</evidence>
<evidence type="ECO:0000256" key="2">
    <source>
        <dbReference type="SAM" id="Phobius"/>
    </source>
</evidence>
<dbReference type="PANTHER" id="PTHR12019:SF5">
    <property type="entry name" value="EMERIN (EMERY-DREIFUSS MUSCULAR DYSTROPHY)"/>
    <property type="match status" value="1"/>
</dbReference>
<feature type="transmembrane region" description="Helical" evidence="2">
    <location>
        <begin position="191"/>
        <end position="208"/>
    </location>
</feature>
<organism evidence="4 5">
    <name type="scientific">Scophthalmus maximus</name>
    <name type="common">Turbot</name>
    <name type="synonym">Psetta maxima</name>
    <dbReference type="NCBI Taxonomy" id="52904"/>
    <lineage>
        <taxon>Eukaryota</taxon>
        <taxon>Metazoa</taxon>
        <taxon>Chordata</taxon>
        <taxon>Craniata</taxon>
        <taxon>Vertebrata</taxon>
        <taxon>Euteleostomi</taxon>
        <taxon>Actinopterygii</taxon>
        <taxon>Neopterygii</taxon>
        <taxon>Teleostei</taxon>
        <taxon>Neoteleostei</taxon>
        <taxon>Acanthomorphata</taxon>
        <taxon>Carangaria</taxon>
        <taxon>Pleuronectiformes</taxon>
        <taxon>Pleuronectoidei</taxon>
        <taxon>Scophthalmidae</taxon>
        <taxon>Scophthalmus</taxon>
    </lineage>
</organism>
<dbReference type="Pfam" id="PF03020">
    <property type="entry name" value="LEM"/>
    <property type="match status" value="1"/>
</dbReference>
<sequence length="222" mass="25075">MNRTRSTSDILRNPRGRAASSDVHNQCRGSRLLLGPFCPASSKLRASATVSAKNCFIVFSEMSLSEKSDEEISKLLAEYGIKHGPIVGSTRKLYEKKLENAMEKTPAKSSSDKTYYREEEEEITYITYHSPVRHEGSADMLKRRGNAEQDDNEESDQDTEPAIQMTNRTANHSAVRYKEPVRKSGGIMWKVIRLLLLAVLAAVLYYAYCRMISDEENPFGIQ</sequence>